<evidence type="ECO:0000256" key="14">
    <source>
        <dbReference type="ARBA" id="ARBA00023180"/>
    </source>
</evidence>
<keyword evidence="13" id="KW-1015">Disulfide bond</keyword>
<dbReference type="RefSeq" id="XP_025783274.1">
    <property type="nucleotide sequence ID" value="XM_025927489.1"/>
</dbReference>
<feature type="transmembrane region" description="Helical" evidence="18">
    <location>
        <begin position="511"/>
        <end position="532"/>
    </location>
</feature>
<evidence type="ECO:0000256" key="9">
    <source>
        <dbReference type="ARBA" id="ARBA00022889"/>
    </source>
</evidence>
<evidence type="ECO:0000313" key="21">
    <source>
        <dbReference type="Proteomes" id="UP000515131"/>
    </source>
</evidence>
<evidence type="ECO:0000313" key="22">
    <source>
        <dbReference type="RefSeq" id="XP_025783274.1"/>
    </source>
</evidence>
<evidence type="ECO:0000256" key="16">
    <source>
        <dbReference type="ARBA" id="ARBA00049765"/>
    </source>
</evidence>
<evidence type="ECO:0000256" key="18">
    <source>
        <dbReference type="SAM" id="Phobius"/>
    </source>
</evidence>
<evidence type="ECO:0000259" key="20">
    <source>
        <dbReference type="PROSITE" id="PS50835"/>
    </source>
</evidence>
<evidence type="ECO:0000256" key="1">
    <source>
        <dbReference type="ARBA" id="ARBA00004251"/>
    </source>
</evidence>
<feature type="compositionally biased region" description="Basic and acidic residues" evidence="17">
    <location>
        <begin position="649"/>
        <end position="664"/>
    </location>
</feature>
<keyword evidence="14" id="KW-0325">Glycoprotein</keyword>
<keyword evidence="4" id="KW-1003">Cell membrane</keyword>
<keyword evidence="21" id="KW-1185">Reference proteome</keyword>
<evidence type="ECO:0000256" key="19">
    <source>
        <dbReference type="SAM" id="SignalP"/>
    </source>
</evidence>
<dbReference type="GO" id="GO:0045121">
    <property type="term" value="C:membrane raft"/>
    <property type="evidence" value="ECO:0007669"/>
    <property type="project" value="UniProtKB-SubCell"/>
</dbReference>
<dbReference type="InterPro" id="IPR013783">
    <property type="entry name" value="Ig-like_fold"/>
</dbReference>
<organism evidence="21 22">
    <name type="scientific">Puma concolor</name>
    <name type="common">Mountain lion</name>
    <name type="synonym">Felis concolor</name>
    <dbReference type="NCBI Taxonomy" id="9696"/>
    <lineage>
        <taxon>Eukaryota</taxon>
        <taxon>Metazoa</taxon>
        <taxon>Chordata</taxon>
        <taxon>Craniata</taxon>
        <taxon>Vertebrata</taxon>
        <taxon>Euteleostomi</taxon>
        <taxon>Mammalia</taxon>
        <taxon>Eutheria</taxon>
        <taxon>Laurasiatheria</taxon>
        <taxon>Carnivora</taxon>
        <taxon>Feliformia</taxon>
        <taxon>Felidae</taxon>
        <taxon>Felinae</taxon>
        <taxon>Puma</taxon>
    </lineage>
</organism>
<evidence type="ECO:0000256" key="2">
    <source>
        <dbReference type="ARBA" id="ARBA00004282"/>
    </source>
</evidence>
<dbReference type="PANTHER" id="PTHR11481">
    <property type="entry name" value="IMMUNOGLOBULIN FC RECEPTOR"/>
    <property type="match status" value="1"/>
</dbReference>
<evidence type="ECO:0000256" key="10">
    <source>
        <dbReference type="ARBA" id="ARBA00022949"/>
    </source>
</evidence>
<dbReference type="AlphaFoldDB" id="A0A6P6I677"/>
<reference evidence="22" key="1">
    <citation type="submission" date="2025-08" db="UniProtKB">
        <authorList>
            <consortium name="RefSeq"/>
        </authorList>
    </citation>
    <scope>IDENTIFICATION</scope>
    <source>
        <tissue evidence="22">Blood</tissue>
    </source>
</reference>
<keyword evidence="10" id="KW-0965">Cell junction</keyword>
<keyword evidence="6 18" id="KW-0812">Transmembrane</keyword>
<dbReference type="GO" id="GO:0098742">
    <property type="term" value="P:cell-cell adhesion via plasma-membrane adhesion molecules"/>
    <property type="evidence" value="ECO:0007669"/>
    <property type="project" value="TreeGrafter"/>
</dbReference>
<keyword evidence="12 18" id="KW-0472">Membrane</keyword>
<dbReference type="InterPro" id="IPR003599">
    <property type="entry name" value="Ig_sub"/>
</dbReference>
<dbReference type="GeneID" id="112864461"/>
<evidence type="ECO:0000256" key="17">
    <source>
        <dbReference type="SAM" id="MobiDB-lite"/>
    </source>
</evidence>
<evidence type="ECO:0000256" key="7">
    <source>
        <dbReference type="ARBA" id="ARBA00022729"/>
    </source>
</evidence>
<dbReference type="Pfam" id="PF13895">
    <property type="entry name" value="Ig_2"/>
    <property type="match status" value="3"/>
</dbReference>
<feature type="signal peptide" evidence="19">
    <location>
        <begin position="1"/>
        <end position="27"/>
    </location>
</feature>
<evidence type="ECO:0000256" key="12">
    <source>
        <dbReference type="ARBA" id="ARBA00023136"/>
    </source>
</evidence>
<protein>
    <recommendedName>
        <fullName evidence="16">Platelet endothelial cell adhesion molecule</fullName>
    </recommendedName>
</protein>
<evidence type="ECO:0000256" key="8">
    <source>
        <dbReference type="ARBA" id="ARBA00022737"/>
    </source>
</evidence>
<evidence type="ECO:0000256" key="4">
    <source>
        <dbReference type="ARBA" id="ARBA00022475"/>
    </source>
</evidence>
<keyword evidence="9" id="KW-0130">Cell adhesion</keyword>
<dbReference type="Proteomes" id="UP000515131">
    <property type="component" value="Unplaced"/>
</dbReference>
<gene>
    <name evidence="22" type="primary">PECAM1</name>
</gene>
<keyword evidence="8" id="KW-0677">Repeat</keyword>
<feature type="chain" id="PRO_5028204569" description="Platelet endothelial cell adhesion molecule" evidence="19">
    <location>
        <begin position="28"/>
        <end position="672"/>
    </location>
</feature>
<dbReference type="SMART" id="SM00409">
    <property type="entry name" value="IG"/>
    <property type="match status" value="4"/>
</dbReference>
<evidence type="ECO:0000256" key="3">
    <source>
        <dbReference type="ARBA" id="ARBA00004285"/>
    </source>
</evidence>
<feature type="domain" description="Ig-like" evidence="20">
    <location>
        <begin position="31"/>
        <end position="121"/>
    </location>
</feature>
<dbReference type="GO" id="GO:0007166">
    <property type="term" value="P:cell surface receptor signaling pathway"/>
    <property type="evidence" value="ECO:0007669"/>
    <property type="project" value="TreeGrafter"/>
</dbReference>
<keyword evidence="5" id="KW-0597">Phosphoprotein</keyword>
<feature type="domain" description="Ig-like" evidence="20">
    <location>
        <begin position="407"/>
        <end position="499"/>
    </location>
</feature>
<dbReference type="InterPro" id="IPR007110">
    <property type="entry name" value="Ig-like_dom"/>
</dbReference>
<dbReference type="GO" id="GO:0009897">
    <property type="term" value="C:external side of plasma membrane"/>
    <property type="evidence" value="ECO:0007669"/>
    <property type="project" value="TreeGrafter"/>
</dbReference>
<keyword evidence="15" id="KW-0393">Immunoglobulin domain</keyword>
<accession>A0A6P6I677</accession>
<dbReference type="InterPro" id="IPR050488">
    <property type="entry name" value="Ig_Fc_receptor"/>
</dbReference>
<feature type="region of interest" description="Disordered" evidence="17">
    <location>
        <begin position="554"/>
        <end position="587"/>
    </location>
</feature>
<dbReference type="SUPFAM" id="SSF48726">
    <property type="entry name" value="Immunoglobulin"/>
    <property type="match status" value="4"/>
</dbReference>
<evidence type="ECO:0000256" key="6">
    <source>
        <dbReference type="ARBA" id="ARBA00022692"/>
    </source>
</evidence>
<dbReference type="Gene3D" id="2.60.40.10">
    <property type="entry name" value="Immunoglobulins"/>
    <property type="match status" value="5"/>
</dbReference>
<dbReference type="GO" id="GO:0004888">
    <property type="term" value="F:transmembrane signaling receptor activity"/>
    <property type="evidence" value="ECO:0007669"/>
    <property type="project" value="TreeGrafter"/>
</dbReference>
<sequence>MQLETAQDGKMWLGVLLALTLCPGLEGQENPFTINYIHMNILPGLEVQNGENLTLQCVVDISTTSHVKPQHWVLFYKDDVLFHNVSSMKNTESYFIPQARVCDAGTYKCTVILNNKEKTTSEYQVWVKGVSDPRVTLDKKEAIEGGVVTVNCSVPEENPPIYFTIEKLKLDAKGFKQKREKVSQNQNFMVMEFTVEEQDHVILFQCQARIFSGTNVEISKAIKSELVTVTESFSNPRFHISPKGVITEGDQLNIKCTIQVTHLVQSFPEIIIQKDKAIVAHKTHGNEATYSVMAMVEHNGNYTCKVEASRISKVSSIVVNITELFSKPKLESSATRLDHGESLNLWCSIPGAPPANFTIQKENTIVSLSQNFTKIASERDRGTYTCNAGIGKVVKKSNAVQITVCAPVDEVKLTILLNEEVESGKEVVLRCSVNDASGPITYRFYREKEGSPFYQIISNDTYAIWHKEKASKEHEGQYYCTAFNRANLVKSNPQSNILTVRVFLAPWKKGLIAVVVIGVIIATLILGARCCFLKKAKAKQTPVEMARPAAPLLNSSNEKMLSDPDTEANRHYGYSEDVGNHAMKPANENKEPLTMDVEYTEVQVTPSEPYQEKNRSQNKAPSGNIPDSRDKQPAGLGLETKGTETVYSEIRKTNPDFVENRYSRTEGSLDGT</sequence>
<feature type="domain" description="Ig-like" evidence="20">
    <location>
        <begin position="328"/>
        <end position="403"/>
    </location>
</feature>
<dbReference type="GO" id="GO:0070161">
    <property type="term" value="C:anchoring junction"/>
    <property type="evidence" value="ECO:0007669"/>
    <property type="project" value="UniProtKB-SubCell"/>
</dbReference>
<proteinExistence type="predicted"/>
<keyword evidence="7 19" id="KW-0732">Signal</keyword>
<evidence type="ECO:0000256" key="5">
    <source>
        <dbReference type="ARBA" id="ARBA00022553"/>
    </source>
</evidence>
<name>A0A6P6I677_PUMCO</name>
<feature type="domain" description="Ig-like" evidence="20">
    <location>
        <begin position="236"/>
        <end position="315"/>
    </location>
</feature>
<dbReference type="GO" id="GO:0006955">
    <property type="term" value="P:immune response"/>
    <property type="evidence" value="ECO:0007669"/>
    <property type="project" value="TreeGrafter"/>
</dbReference>
<evidence type="ECO:0000256" key="11">
    <source>
        <dbReference type="ARBA" id="ARBA00022989"/>
    </source>
</evidence>
<feature type="region of interest" description="Disordered" evidence="17">
    <location>
        <begin position="606"/>
        <end position="672"/>
    </location>
</feature>
<evidence type="ECO:0000256" key="13">
    <source>
        <dbReference type="ARBA" id="ARBA00023157"/>
    </source>
</evidence>
<dbReference type="PANTHER" id="PTHR11481:SF5">
    <property type="entry name" value="PLATELET ENDOTHELIAL CELL ADHESION MOLECULE"/>
    <property type="match status" value="1"/>
</dbReference>
<dbReference type="CTD" id="5175"/>
<dbReference type="KEGG" id="pcoo:112864461"/>
<dbReference type="PROSITE" id="PS50835">
    <property type="entry name" value="IG_LIKE"/>
    <property type="match status" value="4"/>
</dbReference>
<keyword evidence="11 18" id="KW-1133">Transmembrane helix</keyword>
<comment type="subcellular location">
    <subcellularLocation>
        <location evidence="2">Cell junction</location>
    </subcellularLocation>
    <subcellularLocation>
        <location evidence="1">Cell membrane</location>
        <topology evidence="1">Single-pass type I membrane protein</topology>
    </subcellularLocation>
    <subcellularLocation>
        <location evidence="3">Membrane raft</location>
    </subcellularLocation>
</comment>
<dbReference type="InterPro" id="IPR036179">
    <property type="entry name" value="Ig-like_dom_sf"/>
</dbReference>
<evidence type="ECO:0000256" key="15">
    <source>
        <dbReference type="ARBA" id="ARBA00023319"/>
    </source>
</evidence>